<feature type="compositionally biased region" description="Acidic residues" evidence="2">
    <location>
        <begin position="479"/>
        <end position="497"/>
    </location>
</feature>
<evidence type="ECO:0000313" key="4">
    <source>
        <dbReference type="EMBL" id="KAJ7615576.1"/>
    </source>
</evidence>
<feature type="region of interest" description="Disordered" evidence="2">
    <location>
        <begin position="112"/>
        <end position="141"/>
    </location>
</feature>
<feature type="compositionally biased region" description="Acidic residues" evidence="2">
    <location>
        <begin position="508"/>
        <end position="519"/>
    </location>
</feature>
<sequence length="519" mass="58147">MDDFKQLRLDNQRLKDAVERMRRERDDAEAQLAASRLRITELESQVRRQAIRISDLTDEGQECVAESKPATTSMSISDVIEISDDDGGQVPLRTEGMKSELKAELSAVPVLSTVAPTSPEALPPGRLNRRRSESSPIERASSSTFIDHSLILERSDVVTAASSPAHKMRPSVASTASPQPLPPGRFKRKRSESPLIERASLPQLAKVKVKKIEEPLIPQDAAAEYLRSTPDLIVSPPALDDLYVPRKFLGEKYGGSTYQFFQNFKTENQGRVGVFPQPELNPLLPTSPGKAGLIFSSRRKLVEEGPWALFCRSVSSKKVVWRYIGEYEAEVCGQFQQQNSVVKQHWAEHIRKAKQHEVYIKMRARIALRKAGRDPTDDGAVAQEVKHPSLSVTKDDILEALESGEEGVNIIRLKCVSYDREFAVRMERDFDGWISQPKENKDKGKKKERNVSKAKISRPRRVATPVEDSDSEDGAHVESEDEDEERDGCDLESEDEMYVAPGLKLGDDDSLSDLTELEE</sequence>
<dbReference type="InterPro" id="IPR046520">
    <property type="entry name" value="DUF6697"/>
</dbReference>
<organism evidence="4 6">
    <name type="scientific">Roridomyces roridus</name>
    <dbReference type="NCBI Taxonomy" id="1738132"/>
    <lineage>
        <taxon>Eukaryota</taxon>
        <taxon>Fungi</taxon>
        <taxon>Dikarya</taxon>
        <taxon>Basidiomycota</taxon>
        <taxon>Agaricomycotina</taxon>
        <taxon>Agaricomycetes</taxon>
        <taxon>Agaricomycetidae</taxon>
        <taxon>Agaricales</taxon>
        <taxon>Marasmiineae</taxon>
        <taxon>Mycenaceae</taxon>
        <taxon>Roridomyces</taxon>
    </lineage>
</organism>
<feature type="coiled-coil region" evidence="1">
    <location>
        <begin position="4"/>
        <end position="59"/>
    </location>
</feature>
<name>A0AAD7FEJ5_9AGAR</name>
<evidence type="ECO:0000313" key="5">
    <source>
        <dbReference type="EMBL" id="KAJ7636545.1"/>
    </source>
</evidence>
<proteinExistence type="predicted"/>
<dbReference type="EMBL" id="JARKIF010000006">
    <property type="protein sequence ID" value="KAJ7636545.1"/>
    <property type="molecule type" value="Genomic_DNA"/>
</dbReference>
<keyword evidence="1" id="KW-0175">Coiled coil</keyword>
<keyword evidence="6" id="KW-1185">Reference proteome</keyword>
<gene>
    <name evidence="5" type="ORF">FB45DRAFT_1024663</name>
    <name evidence="4" type="ORF">FB45DRAFT_1035559</name>
</gene>
<feature type="domain" description="DUF6697" evidence="3">
    <location>
        <begin position="244"/>
        <end position="427"/>
    </location>
</feature>
<evidence type="ECO:0000313" key="6">
    <source>
        <dbReference type="Proteomes" id="UP001221142"/>
    </source>
</evidence>
<protein>
    <recommendedName>
        <fullName evidence="3">DUF6697 domain-containing protein</fullName>
    </recommendedName>
</protein>
<feature type="region of interest" description="Disordered" evidence="2">
    <location>
        <begin position="161"/>
        <end position="193"/>
    </location>
</feature>
<reference evidence="4" key="1">
    <citation type="submission" date="2023-03" db="EMBL/GenBank/DDBJ databases">
        <title>Massive genome expansion in bonnet fungi (Mycena s.s.) driven by repeated elements and novel gene families across ecological guilds.</title>
        <authorList>
            <consortium name="Lawrence Berkeley National Laboratory"/>
            <person name="Harder C.B."/>
            <person name="Miyauchi S."/>
            <person name="Viragh M."/>
            <person name="Kuo A."/>
            <person name="Thoen E."/>
            <person name="Andreopoulos B."/>
            <person name="Lu D."/>
            <person name="Skrede I."/>
            <person name="Drula E."/>
            <person name="Henrissat B."/>
            <person name="Morin E."/>
            <person name="Kohler A."/>
            <person name="Barry K."/>
            <person name="LaButti K."/>
            <person name="Morin E."/>
            <person name="Salamov A."/>
            <person name="Lipzen A."/>
            <person name="Mereny Z."/>
            <person name="Hegedus B."/>
            <person name="Baldrian P."/>
            <person name="Stursova M."/>
            <person name="Weitz H."/>
            <person name="Taylor A."/>
            <person name="Grigoriev I.V."/>
            <person name="Nagy L.G."/>
            <person name="Martin F."/>
            <person name="Kauserud H."/>
        </authorList>
    </citation>
    <scope>NUCLEOTIDE SEQUENCE</scope>
    <source>
        <strain evidence="4">9284</strain>
    </source>
</reference>
<feature type="region of interest" description="Disordered" evidence="2">
    <location>
        <begin position="434"/>
        <end position="519"/>
    </location>
</feature>
<accession>A0AAD7FEJ5</accession>
<evidence type="ECO:0000256" key="2">
    <source>
        <dbReference type="SAM" id="MobiDB-lite"/>
    </source>
</evidence>
<dbReference type="Pfam" id="PF20411">
    <property type="entry name" value="DUF6697"/>
    <property type="match status" value="1"/>
</dbReference>
<comment type="caution">
    <text evidence="4">The sequence shown here is derived from an EMBL/GenBank/DDBJ whole genome shotgun (WGS) entry which is preliminary data.</text>
</comment>
<dbReference type="AlphaFoldDB" id="A0AAD7FEJ5"/>
<dbReference type="EMBL" id="JARKIF010000024">
    <property type="protein sequence ID" value="KAJ7615576.1"/>
    <property type="molecule type" value="Genomic_DNA"/>
</dbReference>
<evidence type="ECO:0000256" key="1">
    <source>
        <dbReference type="SAM" id="Coils"/>
    </source>
</evidence>
<dbReference type="Proteomes" id="UP001221142">
    <property type="component" value="Unassembled WGS sequence"/>
</dbReference>
<evidence type="ECO:0000259" key="3">
    <source>
        <dbReference type="Pfam" id="PF20411"/>
    </source>
</evidence>